<gene>
    <name evidence="1" type="ORF">T190115A13A_50057</name>
</gene>
<name>A0ABP1FBQ1_9FLAO</name>
<dbReference type="Proteomes" id="UP001497602">
    <property type="component" value="Unassembled WGS sequence"/>
</dbReference>
<organism evidence="1 2">
    <name type="scientific">Tenacibaculum vairaonense</name>
    <dbReference type="NCBI Taxonomy" id="3137860"/>
    <lineage>
        <taxon>Bacteria</taxon>
        <taxon>Pseudomonadati</taxon>
        <taxon>Bacteroidota</taxon>
        <taxon>Flavobacteriia</taxon>
        <taxon>Flavobacteriales</taxon>
        <taxon>Flavobacteriaceae</taxon>
        <taxon>Tenacibaculum</taxon>
    </lineage>
</organism>
<proteinExistence type="predicted"/>
<protein>
    <submittedName>
        <fullName evidence="1">Uncharacterized protein</fullName>
    </submittedName>
</protein>
<dbReference type="EMBL" id="CAXJRC010000042">
    <property type="protein sequence ID" value="CAL2107815.1"/>
    <property type="molecule type" value="Genomic_DNA"/>
</dbReference>
<comment type="caution">
    <text evidence="1">The sequence shown here is derived from an EMBL/GenBank/DDBJ whole genome shotgun (WGS) entry which is preliminary data.</text>
</comment>
<accession>A0ABP1FBQ1</accession>
<keyword evidence="2" id="KW-1185">Reference proteome</keyword>
<evidence type="ECO:0000313" key="1">
    <source>
        <dbReference type="EMBL" id="CAL2107815.1"/>
    </source>
</evidence>
<evidence type="ECO:0000313" key="2">
    <source>
        <dbReference type="Proteomes" id="UP001497602"/>
    </source>
</evidence>
<reference evidence="1 2" key="1">
    <citation type="submission" date="2024-05" db="EMBL/GenBank/DDBJ databases">
        <authorList>
            <person name="Duchaud E."/>
        </authorList>
    </citation>
    <scope>NUCLEOTIDE SEQUENCE [LARGE SCALE GENOMIC DNA]</scope>
    <source>
        <strain evidence="1">Ena-SAMPLE-TAB-13-05-2024-13:56:06:370-140305</strain>
    </source>
</reference>
<sequence length="48" mass="5567">MLNKEITSVFRNDVQFSEHSLRSEGIFKNITKVYYLSISKNVTSSEII</sequence>